<feature type="signal peptide" evidence="1">
    <location>
        <begin position="1"/>
        <end position="24"/>
    </location>
</feature>
<gene>
    <name evidence="2" type="ORF">SAMN05660413_00860</name>
</gene>
<keyword evidence="3" id="KW-1185">Reference proteome</keyword>
<protein>
    <submittedName>
        <fullName evidence="2">Uncharacterized protein</fullName>
    </submittedName>
</protein>
<organism evidence="2 3">
    <name type="scientific">Salegentibacter flavus</name>
    <dbReference type="NCBI Taxonomy" id="287099"/>
    <lineage>
        <taxon>Bacteria</taxon>
        <taxon>Pseudomonadati</taxon>
        <taxon>Bacteroidota</taxon>
        <taxon>Flavobacteriia</taxon>
        <taxon>Flavobacteriales</taxon>
        <taxon>Flavobacteriaceae</taxon>
        <taxon>Salegentibacter</taxon>
    </lineage>
</organism>
<evidence type="ECO:0000313" key="3">
    <source>
        <dbReference type="Proteomes" id="UP000199153"/>
    </source>
</evidence>
<dbReference type="EMBL" id="FOVL01000003">
    <property type="protein sequence ID" value="SFN39298.1"/>
    <property type="molecule type" value="Genomic_DNA"/>
</dbReference>
<sequence length="60" mass="6872">MKNSLTLVSFLLFCFLLHETPSFAYQKQDSTVVESELPPEEKIDEPESSNYILLAIVIPR</sequence>
<dbReference type="RefSeq" id="WP_093406303.1">
    <property type="nucleotide sequence ID" value="NZ_FOVL01000003.1"/>
</dbReference>
<feature type="chain" id="PRO_5011544221" evidence="1">
    <location>
        <begin position="25"/>
        <end position="60"/>
    </location>
</feature>
<evidence type="ECO:0000313" key="2">
    <source>
        <dbReference type="EMBL" id="SFN39298.1"/>
    </source>
</evidence>
<proteinExistence type="predicted"/>
<dbReference type="Proteomes" id="UP000199153">
    <property type="component" value="Unassembled WGS sequence"/>
</dbReference>
<dbReference type="OrthoDB" id="9792218at2"/>
<dbReference type="AlphaFoldDB" id="A0A1I4YMM1"/>
<name>A0A1I4YMM1_9FLAO</name>
<reference evidence="2 3" key="1">
    <citation type="submission" date="2016-10" db="EMBL/GenBank/DDBJ databases">
        <authorList>
            <person name="de Groot N.N."/>
        </authorList>
    </citation>
    <scope>NUCLEOTIDE SEQUENCE [LARGE SCALE GENOMIC DNA]</scope>
    <source>
        <strain evidence="2 3">DSM 17794</strain>
    </source>
</reference>
<accession>A0A1I4YMM1</accession>
<evidence type="ECO:0000256" key="1">
    <source>
        <dbReference type="SAM" id="SignalP"/>
    </source>
</evidence>
<keyword evidence="1" id="KW-0732">Signal</keyword>